<name>A0A8H6CBL6_9LECA</name>
<keyword evidence="3" id="KW-1185">Reference proteome</keyword>
<keyword evidence="1" id="KW-0472">Membrane</keyword>
<sequence length="267" mass="29602">MTLDIFKRLVAYLEPLGFLAIAAYGAFLVLLEIVTFQTRPKDVLSPSKLSERIFGKLWLRIDETIAAGELETDLPKLVAKAYGTVVEVGPGSGNQLPRYDISKIDRIYGVEPNVDLHDALRSNVKVNGLSDVYTIVPCGVENIEKLSEYGIEPGTIDTVTSVQVLCSVPKPAALVKDLYQLLKPGGQMIVYEHVKSEDYISQLVQLVYNFVWPYALGNCHLDRPTEKHLLEAGSWSTIELETPKEADAWMVFPHVSGRLVKWGSGAK</sequence>
<dbReference type="Pfam" id="PF13489">
    <property type="entry name" value="Methyltransf_23"/>
    <property type="match status" value="1"/>
</dbReference>
<dbReference type="RefSeq" id="XP_037149887.1">
    <property type="nucleotide sequence ID" value="XM_037293809.1"/>
</dbReference>
<dbReference type="PANTHER" id="PTHR45036">
    <property type="entry name" value="METHYLTRANSFERASE LIKE 7B"/>
    <property type="match status" value="1"/>
</dbReference>
<evidence type="ECO:0000313" key="2">
    <source>
        <dbReference type="EMBL" id="KAF6220452.1"/>
    </source>
</evidence>
<dbReference type="Proteomes" id="UP000593566">
    <property type="component" value="Unassembled WGS sequence"/>
</dbReference>
<feature type="transmembrane region" description="Helical" evidence="1">
    <location>
        <begin position="12"/>
        <end position="31"/>
    </location>
</feature>
<dbReference type="Gene3D" id="3.40.50.150">
    <property type="entry name" value="Vaccinia Virus protein VP39"/>
    <property type="match status" value="1"/>
</dbReference>
<dbReference type="CDD" id="cd02440">
    <property type="entry name" value="AdoMet_MTases"/>
    <property type="match status" value="1"/>
</dbReference>
<gene>
    <name evidence="2" type="ORF">HO133_002884</name>
</gene>
<dbReference type="GeneID" id="59331296"/>
<dbReference type="AlphaFoldDB" id="A0A8H6CBL6"/>
<dbReference type="EMBL" id="JACCJB010000016">
    <property type="protein sequence ID" value="KAF6220452.1"/>
    <property type="molecule type" value="Genomic_DNA"/>
</dbReference>
<comment type="caution">
    <text evidence="2">The sequence shown here is derived from an EMBL/GenBank/DDBJ whole genome shotgun (WGS) entry which is preliminary data.</text>
</comment>
<reference evidence="2 3" key="1">
    <citation type="journal article" date="2020" name="Genomics">
        <title>Complete, high-quality genomes from long-read metagenomic sequencing of two wolf lichen thalli reveals enigmatic genome architecture.</title>
        <authorList>
            <person name="McKenzie S.K."/>
            <person name="Walston R.F."/>
            <person name="Allen J.L."/>
        </authorList>
    </citation>
    <scope>NUCLEOTIDE SEQUENCE [LARGE SCALE GENOMIC DNA]</scope>
    <source>
        <strain evidence="2">WasteWater1</strain>
    </source>
</reference>
<evidence type="ECO:0000256" key="1">
    <source>
        <dbReference type="SAM" id="Phobius"/>
    </source>
</evidence>
<proteinExistence type="predicted"/>
<evidence type="ECO:0000313" key="3">
    <source>
        <dbReference type="Proteomes" id="UP000593566"/>
    </source>
</evidence>
<dbReference type="InterPro" id="IPR029063">
    <property type="entry name" value="SAM-dependent_MTases_sf"/>
</dbReference>
<accession>A0A8H6CBL6</accession>
<organism evidence="2 3">
    <name type="scientific">Letharia lupina</name>
    <dbReference type="NCBI Taxonomy" id="560253"/>
    <lineage>
        <taxon>Eukaryota</taxon>
        <taxon>Fungi</taxon>
        <taxon>Dikarya</taxon>
        <taxon>Ascomycota</taxon>
        <taxon>Pezizomycotina</taxon>
        <taxon>Lecanoromycetes</taxon>
        <taxon>OSLEUM clade</taxon>
        <taxon>Lecanoromycetidae</taxon>
        <taxon>Lecanorales</taxon>
        <taxon>Lecanorineae</taxon>
        <taxon>Parmeliaceae</taxon>
        <taxon>Letharia</taxon>
    </lineage>
</organism>
<dbReference type="SUPFAM" id="SSF53335">
    <property type="entry name" value="S-adenosyl-L-methionine-dependent methyltransferases"/>
    <property type="match status" value="1"/>
</dbReference>
<protein>
    <submittedName>
        <fullName evidence="2">Uncharacterized protein</fullName>
    </submittedName>
</protein>
<keyword evidence="1" id="KW-1133">Transmembrane helix</keyword>
<dbReference type="PANTHER" id="PTHR45036:SF1">
    <property type="entry name" value="METHYLTRANSFERASE LIKE 7A"/>
    <property type="match status" value="1"/>
</dbReference>
<keyword evidence="1" id="KW-0812">Transmembrane</keyword>
<dbReference type="InterPro" id="IPR052356">
    <property type="entry name" value="Thiol_S-MT"/>
</dbReference>